<reference evidence="3" key="1">
    <citation type="submission" date="2025-08" db="UniProtKB">
        <authorList>
            <consortium name="RefSeq"/>
        </authorList>
    </citation>
    <scope>IDENTIFICATION</scope>
</reference>
<organism evidence="2 3">
    <name type="scientific">Dioscorea cayennensis subsp. rotundata</name>
    <name type="common">White Guinea yam</name>
    <name type="synonym">Dioscorea rotundata</name>
    <dbReference type="NCBI Taxonomy" id="55577"/>
    <lineage>
        <taxon>Eukaryota</taxon>
        <taxon>Viridiplantae</taxon>
        <taxon>Streptophyta</taxon>
        <taxon>Embryophyta</taxon>
        <taxon>Tracheophyta</taxon>
        <taxon>Spermatophyta</taxon>
        <taxon>Magnoliopsida</taxon>
        <taxon>Liliopsida</taxon>
        <taxon>Dioscoreales</taxon>
        <taxon>Dioscoreaceae</taxon>
        <taxon>Dioscorea</taxon>
    </lineage>
</organism>
<sequence>MGDLLAELEHLLRSEGMTREEAVFFKECKDRAIKDFTVGACASSAIAWIASRSLVPWHRFSLSAGSGMLAGMWRFNHSLDACVDKILGRDWDHMKLGLAGIIMKRHMYNPSRVKLLSKHMYPEEVFNDVNPDRAFTLWRFRSMYVEGNDVQKFQYSKVENYKNSTAKEQPKQIISSQGSEMIADPLDCIFGDLESGKEISHSNNVSKRSRRRLRGHKRAHRHYHHHHREANQM</sequence>
<dbReference type="PANTHER" id="PTHR35986:SF1">
    <property type="entry name" value="OS10G0430800 PROTEIN"/>
    <property type="match status" value="1"/>
</dbReference>
<gene>
    <name evidence="3" type="primary">LOC120252550</name>
</gene>
<evidence type="ECO:0000313" key="2">
    <source>
        <dbReference type="Proteomes" id="UP001515500"/>
    </source>
</evidence>
<feature type="region of interest" description="Disordered" evidence="1">
    <location>
        <begin position="199"/>
        <end position="233"/>
    </location>
</feature>
<evidence type="ECO:0000256" key="1">
    <source>
        <dbReference type="SAM" id="MobiDB-lite"/>
    </source>
</evidence>
<proteinExistence type="predicted"/>
<name>A0AB40ANT2_DIOCR</name>
<feature type="compositionally biased region" description="Basic residues" evidence="1">
    <location>
        <begin position="207"/>
        <end position="233"/>
    </location>
</feature>
<evidence type="ECO:0000313" key="3">
    <source>
        <dbReference type="RefSeq" id="XP_039116660.1"/>
    </source>
</evidence>
<dbReference type="PANTHER" id="PTHR35986">
    <property type="entry name" value="EXPRESSED PROTEIN"/>
    <property type="match status" value="1"/>
</dbReference>
<dbReference type="Proteomes" id="UP001515500">
    <property type="component" value="Chromosome 21"/>
</dbReference>
<dbReference type="AlphaFoldDB" id="A0AB40ANT2"/>
<protein>
    <submittedName>
        <fullName evidence="3">Uncharacterized protein LOC120252550</fullName>
    </submittedName>
</protein>
<keyword evidence="2" id="KW-1185">Reference proteome</keyword>
<accession>A0AB40ANT2</accession>
<dbReference type="GeneID" id="120252550"/>
<dbReference type="RefSeq" id="XP_039116660.1">
    <property type="nucleotide sequence ID" value="XM_039260726.1"/>
</dbReference>